<dbReference type="OrthoDB" id="161597at2"/>
<dbReference type="Proteomes" id="UP000064893">
    <property type="component" value="Chromosome"/>
</dbReference>
<sequence precursor="true">MQRLIILLFVIAVPIVTLSQMNSKDSALAQSLEKFYIIAEKQANKIWPDMKPTPVMLYRINGPVLLYNHPKPGTNFNKRKAKLHIGKHKEIMVYGNYCSDFKGITTAIVNYDLPDVESPEKLFAIVFHEMHHGYQKNYCPKYSFSPVDPLITYPENAINDALKIYEQRLLYKMVNETRYDKFLSLFNTFYSCRLKREAIIGPYLKWEEKTESMEGPAFYTEYRMYEFLINDTVESKKYLEKHFLKLLTEAHFGRTALRQRCLPTGMALCLILDKWEDNWEKPYYQSGRSLVEFAINKFNPEIKKVHIPAHLLKESEVKIAQTQKQRAKIYGKYKDQAGIKIVLNINNTTIGGFDPMNAFGISDSLILHKTIFEAHSNKGHKIQFNNYPVTTQIKETIWKTKKITFFIDQNENILKGNKISFENEHIKIHWPYSSLKKEKKHVEFWLL</sequence>
<accession>A0A0S2HYD2</accession>
<dbReference type="RefSeq" id="WP_057952504.1">
    <property type="nucleotide sequence ID" value="NZ_CP013118.1"/>
</dbReference>
<dbReference type="STRING" id="1307839.L21SP5_01347"/>
<protein>
    <submittedName>
        <fullName evidence="1">Uncharacterized protein</fullName>
    </submittedName>
</protein>
<dbReference type="KEGG" id="blq:L21SP5_01347"/>
<dbReference type="AlphaFoldDB" id="A0A0S2HYD2"/>
<evidence type="ECO:0000313" key="2">
    <source>
        <dbReference type="Proteomes" id="UP000064893"/>
    </source>
</evidence>
<gene>
    <name evidence="1" type="ORF">L21SP5_01347</name>
</gene>
<proteinExistence type="predicted"/>
<dbReference type="EMBL" id="CP013118">
    <property type="protein sequence ID" value="ALO14997.1"/>
    <property type="molecule type" value="Genomic_DNA"/>
</dbReference>
<name>A0A0S2HYD2_9BACT</name>
<organism evidence="1 2">
    <name type="scientific">Salinivirga cyanobacteriivorans</name>
    <dbReference type="NCBI Taxonomy" id="1307839"/>
    <lineage>
        <taxon>Bacteria</taxon>
        <taxon>Pseudomonadati</taxon>
        <taxon>Bacteroidota</taxon>
        <taxon>Bacteroidia</taxon>
        <taxon>Bacteroidales</taxon>
        <taxon>Salinivirgaceae</taxon>
        <taxon>Salinivirga</taxon>
    </lineage>
</organism>
<evidence type="ECO:0000313" key="1">
    <source>
        <dbReference type="EMBL" id="ALO14997.1"/>
    </source>
</evidence>
<keyword evidence="2" id="KW-1185">Reference proteome</keyword>
<reference evidence="1 2" key="1">
    <citation type="submission" date="2015-11" db="EMBL/GenBank/DDBJ databases">
        <title>Description and complete genome sequence of a novel strain predominating in hypersaline microbial mats and representing a new family of the Bacteriodetes phylum.</title>
        <authorList>
            <person name="Spring S."/>
            <person name="Bunk B."/>
            <person name="Sproer C."/>
            <person name="Klenk H.-P."/>
        </authorList>
    </citation>
    <scope>NUCLEOTIDE SEQUENCE [LARGE SCALE GENOMIC DNA]</scope>
    <source>
        <strain evidence="1 2">L21-Spi-D4</strain>
    </source>
</reference>